<accession>W9CVX1</accession>
<evidence type="ECO:0000313" key="12">
    <source>
        <dbReference type="Proteomes" id="UP000019487"/>
    </source>
</evidence>
<keyword evidence="6 9" id="KW-0949">S-adenosyl-L-methionine</keyword>
<dbReference type="InterPro" id="IPR042036">
    <property type="entry name" value="RRP8_N"/>
</dbReference>
<dbReference type="GO" id="GO:0016433">
    <property type="term" value="F:rRNA (adenine) methyltransferase activity"/>
    <property type="evidence" value="ECO:0007669"/>
    <property type="project" value="TreeGrafter"/>
</dbReference>
<dbReference type="AlphaFoldDB" id="W9CVX1"/>
<dbReference type="Gene3D" id="3.40.50.150">
    <property type="entry name" value="Vaccinia Virus protein VP39"/>
    <property type="match status" value="1"/>
</dbReference>
<dbReference type="CDD" id="cd02440">
    <property type="entry name" value="AdoMet_MTases"/>
    <property type="match status" value="1"/>
</dbReference>
<comment type="function">
    <text evidence="9">S-adenosyl-L-methionine-dependent methyltransferase that specifically methylates the N(1) position of adenine in helix 25.1 in 25S rRNA. Required both for ribosomal 40S and 60S subunits biogenesis. Required for efficient pre-rRNA cleavage at site A2.</text>
</comment>
<feature type="compositionally biased region" description="Polar residues" evidence="10">
    <location>
        <begin position="133"/>
        <end position="144"/>
    </location>
</feature>
<evidence type="ECO:0000256" key="2">
    <source>
        <dbReference type="ARBA" id="ARBA00006301"/>
    </source>
</evidence>
<evidence type="ECO:0000256" key="4">
    <source>
        <dbReference type="ARBA" id="ARBA00022603"/>
    </source>
</evidence>
<feature type="region of interest" description="Disordered" evidence="10">
    <location>
        <begin position="1"/>
        <end position="160"/>
    </location>
</feature>
<dbReference type="EMBL" id="AYSA01000036">
    <property type="protein sequence ID" value="ESZ98710.1"/>
    <property type="molecule type" value="Genomic_DNA"/>
</dbReference>
<evidence type="ECO:0000313" key="11">
    <source>
        <dbReference type="EMBL" id="ESZ98710.1"/>
    </source>
</evidence>
<dbReference type="InterPro" id="IPR029063">
    <property type="entry name" value="SAM-dependent_MTases_sf"/>
</dbReference>
<comment type="similarity">
    <text evidence="2 9">Belongs to the methyltransferase superfamily. RRP8 family.</text>
</comment>
<evidence type="ECO:0000256" key="3">
    <source>
        <dbReference type="ARBA" id="ARBA00022552"/>
    </source>
</evidence>
<dbReference type="PANTHER" id="PTHR12787">
    <property type="entry name" value="RIBOSOMAL RNA-PROCESSING PROTEIN 8"/>
    <property type="match status" value="1"/>
</dbReference>
<feature type="compositionally biased region" description="Basic and acidic residues" evidence="10">
    <location>
        <begin position="64"/>
        <end position="90"/>
    </location>
</feature>
<comment type="subcellular location">
    <subcellularLocation>
        <location evidence="1 9">Nucleus</location>
        <location evidence="1 9">Nucleolus</location>
    </subcellularLocation>
</comment>
<keyword evidence="4 9" id="KW-0489">Methyltransferase</keyword>
<gene>
    <name evidence="11" type="ORF">SBOR_0948</name>
</gene>
<feature type="compositionally biased region" description="Basic and acidic residues" evidence="10">
    <location>
        <begin position="113"/>
        <end position="130"/>
    </location>
</feature>
<reference evidence="11 12" key="1">
    <citation type="journal article" date="2014" name="Genome Announc.">
        <title>Draft genome sequence of Sclerotinia borealis, a psychrophilic plant pathogenic fungus.</title>
        <authorList>
            <person name="Mardanov A.V."/>
            <person name="Beletsky A.V."/>
            <person name="Kadnikov V.V."/>
            <person name="Ignatov A.N."/>
            <person name="Ravin N.V."/>
        </authorList>
    </citation>
    <scope>NUCLEOTIDE SEQUENCE [LARGE SCALE GENOMIC DNA]</scope>
    <source>
        <strain evidence="12">F-4157</strain>
    </source>
</reference>
<evidence type="ECO:0000256" key="5">
    <source>
        <dbReference type="ARBA" id="ARBA00022679"/>
    </source>
</evidence>
<name>W9CVX1_SCLBF</name>
<dbReference type="InterPro" id="IPR007823">
    <property type="entry name" value="RRP8"/>
</dbReference>
<sequence>MFAVPGWSVSSSLLKTQTTAPVATISKAEEEGVSVETKSSKKRKRAKNPDVNAANLSELWESVIEGKPKAKKVKNVEKDGEKKEKKEKIAKVTGADEIENGSTEPANEAIEASESKIDKKQKKKDKDSKPSDNNQPTKVDTPNAASIKPPQPPKPVAKLTPLQTSMRQKLISARFRHLNQSLYTTPSTESLATFQQNPEMFTEYHEGFRRQVEVWPENPVDGYALQICQRGKLRRDMRGQPAQEKTDLTPLPRTDGTCRIADLGCGDATLSTGLQKDLKKLNLKVHSFDLQSPSALVTRADIANLPLADESIDIAIFCLALMGTNWIDFIEEAFRILRWKGELWIAEIKSRFGRVGGNNKKVVEHSVGHRKKNQPINKKAVKAADDEANAADLIVHVDGQEDSKQETDVSAFVEVLSKRGFVLQTEKSVDLSNKMFVKMHFVKGSTPIKGKCVPVPKGMPEKESWKKKPKTKFLEEPEEVHVVSEAAVLKPCVYKLR</sequence>
<protein>
    <recommendedName>
        <fullName evidence="8 9">Ribosomal RNA-processing protein 8</fullName>
        <ecNumber evidence="9">2.1.1.-</ecNumber>
    </recommendedName>
</protein>
<evidence type="ECO:0000256" key="9">
    <source>
        <dbReference type="RuleBase" id="RU365074"/>
    </source>
</evidence>
<evidence type="ECO:0000256" key="1">
    <source>
        <dbReference type="ARBA" id="ARBA00004604"/>
    </source>
</evidence>
<dbReference type="Gene3D" id="1.10.10.2150">
    <property type="entry name" value="Ribosomal RNA-processing protein 8, N-terminal domain"/>
    <property type="match status" value="1"/>
</dbReference>
<feature type="compositionally biased region" description="Polar residues" evidence="10">
    <location>
        <begin position="8"/>
        <end position="21"/>
    </location>
</feature>
<evidence type="ECO:0000256" key="10">
    <source>
        <dbReference type="SAM" id="MobiDB-lite"/>
    </source>
</evidence>
<dbReference type="STRING" id="1432307.W9CVX1"/>
<keyword evidence="12" id="KW-1185">Reference proteome</keyword>
<dbReference type="HOGENOM" id="CLU_027694_3_1_1"/>
<dbReference type="GO" id="GO:0042273">
    <property type="term" value="P:ribosomal large subunit biogenesis"/>
    <property type="evidence" value="ECO:0007669"/>
    <property type="project" value="TreeGrafter"/>
</dbReference>
<dbReference type="EC" id="2.1.1.-" evidence="9"/>
<proteinExistence type="inferred from homology"/>
<organism evidence="11 12">
    <name type="scientific">Sclerotinia borealis (strain F-4128)</name>
    <dbReference type="NCBI Taxonomy" id="1432307"/>
    <lineage>
        <taxon>Eukaryota</taxon>
        <taxon>Fungi</taxon>
        <taxon>Dikarya</taxon>
        <taxon>Ascomycota</taxon>
        <taxon>Pezizomycotina</taxon>
        <taxon>Leotiomycetes</taxon>
        <taxon>Helotiales</taxon>
        <taxon>Sclerotiniaceae</taxon>
        <taxon>Sclerotinia</taxon>
    </lineage>
</organism>
<dbReference type="Pfam" id="PF05148">
    <property type="entry name" value="Methyltransf_8"/>
    <property type="match status" value="1"/>
</dbReference>
<evidence type="ECO:0000256" key="8">
    <source>
        <dbReference type="ARBA" id="ARBA00076672"/>
    </source>
</evidence>
<evidence type="ECO:0000256" key="7">
    <source>
        <dbReference type="ARBA" id="ARBA00023242"/>
    </source>
</evidence>
<keyword evidence="3 9" id="KW-0698">rRNA processing</keyword>
<dbReference type="Proteomes" id="UP000019487">
    <property type="component" value="Unassembled WGS sequence"/>
</dbReference>
<comment type="caution">
    <text evidence="11">The sequence shown here is derived from an EMBL/GenBank/DDBJ whole genome shotgun (WGS) entry which is preliminary data.</text>
</comment>
<keyword evidence="5 9" id="KW-0808">Transferase</keyword>
<keyword evidence="7 9" id="KW-0539">Nucleus</keyword>
<dbReference type="OrthoDB" id="10258825at2759"/>
<dbReference type="GO" id="GO:0005730">
    <property type="term" value="C:nucleolus"/>
    <property type="evidence" value="ECO:0007669"/>
    <property type="project" value="UniProtKB-SubCell"/>
</dbReference>
<evidence type="ECO:0000256" key="6">
    <source>
        <dbReference type="ARBA" id="ARBA00022691"/>
    </source>
</evidence>
<dbReference type="SUPFAM" id="SSF53335">
    <property type="entry name" value="S-adenosyl-L-methionine-dependent methyltransferases"/>
    <property type="match status" value="1"/>
</dbReference>
<dbReference type="PANTHER" id="PTHR12787:SF0">
    <property type="entry name" value="RIBOSOMAL RNA-PROCESSING PROTEIN 8"/>
    <property type="match status" value="1"/>
</dbReference>
<dbReference type="FunFam" id="1.10.10.2150:FF:000001">
    <property type="entry name" value="Ribosomal RNA-processing protein 8"/>
    <property type="match status" value="1"/>
</dbReference>